<feature type="domain" description="GHMP kinase C-terminal" evidence="5">
    <location>
        <begin position="342"/>
        <end position="397"/>
    </location>
</feature>
<dbReference type="Pfam" id="PF08544">
    <property type="entry name" value="GHMP_kinases_C"/>
    <property type="match status" value="1"/>
</dbReference>
<feature type="domain" description="Galactokinase N-terminal" evidence="6">
    <location>
        <begin position="8"/>
        <end position="57"/>
    </location>
</feature>
<comment type="similarity">
    <text evidence="1">Belongs to the GHMP kinase family. GalK subfamily.</text>
</comment>
<dbReference type="PROSITE" id="PS00106">
    <property type="entry name" value="GALACTOKINASE"/>
    <property type="match status" value="1"/>
</dbReference>
<dbReference type="InterPro" id="IPR036554">
    <property type="entry name" value="GHMP_kinase_C_sf"/>
</dbReference>
<dbReference type="Pfam" id="PF10509">
    <property type="entry name" value="GalKase_gal_bdg"/>
    <property type="match status" value="1"/>
</dbReference>
<keyword evidence="7" id="KW-1185">Reference proteome</keyword>
<dbReference type="InterPro" id="IPR000705">
    <property type="entry name" value="Galactokinase"/>
</dbReference>
<protein>
    <submittedName>
        <fullName evidence="8">Galactokinase</fullName>
    </submittedName>
</protein>
<dbReference type="GO" id="GO:0005829">
    <property type="term" value="C:cytosol"/>
    <property type="evidence" value="ECO:0007669"/>
    <property type="project" value="TreeGrafter"/>
</dbReference>
<dbReference type="InterPro" id="IPR020568">
    <property type="entry name" value="Ribosomal_Su5_D2-typ_SF"/>
</dbReference>
<organism evidence="7 8">
    <name type="scientific">Acrobeloides nanus</name>
    <dbReference type="NCBI Taxonomy" id="290746"/>
    <lineage>
        <taxon>Eukaryota</taxon>
        <taxon>Metazoa</taxon>
        <taxon>Ecdysozoa</taxon>
        <taxon>Nematoda</taxon>
        <taxon>Chromadorea</taxon>
        <taxon>Rhabditida</taxon>
        <taxon>Tylenchina</taxon>
        <taxon>Cephalobomorpha</taxon>
        <taxon>Cephaloboidea</taxon>
        <taxon>Cephalobidae</taxon>
        <taxon>Acrobeloides</taxon>
    </lineage>
</organism>
<dbReference type="GO" id="GO:0004335">
    <property type="term" value="F:galactokinase activity"/>
    <property type="evidence" value="ECO:0007669"/>
    <property type="project" value="InterPro"/>
</dbReference>
<proteinExistence type="inferred from homology"/>
<dbReference type="GO" id="GO:0006012">
    <property type="term" value="P:galactose metabolic process"/>
    <property type="evidence" value="ECO:0007669"/>
    <property type="project" value="InterPro"/>
</dbReference>
<dbReference type="Proteomes" id="UP000887540">
    <property type="component" value="Unplaced"/>
</dbReference>
<evidence type="ECO:0000259" key="5">
    <source>
        <dbReference type="Pfam" id="PF08544"/>
    </source>
</evidence>
<dbReference type="SUPFAM" id="SSF55060">
    <property type="entry name" value="GHMP Kinase, C-terminal domain"/>
    <property type="match status" value="1"/>
</dbReference>
<evidence type="ECO:0000259" key="6">
    <source>
        <dbReference type="Pfam" id="PF10509"/>
    </source>
</evidence>
<dbReference type="InterPro" id="IPR006204">
    <property type="entry name" value="GHMP_kinase_N_dom"/>
</dbReference>
<evidence type="ECO:0000256" key="2">
    <source>
        <dbReference type="ARBA" id="ARBA00022741"/>
    </source>
</evidence>
<dbReference type="Pfam" id="PF00288">
    <property type="entry name" value="GHMP_kinases_N"/>
    <property type="match status" value="1"/>
</dbReference>
<dbReference type="GO" id="GO:0005524">
    <property type="term" value="F:ATP binding"/>
    <property type="evidence" value="ECO:0007669"/>
    <property type="project" value="UniProtKB-KW"/>
</dbReference>
<dbReference type="PANTHER" id="PTHR10457:SF7">
    <property type="entry name" value="GALACTOKINASE-RELATED"/>
    <property type="match status" value="1"/>
</dbReference>
<dbReference type="PANTHER" id="PTHR10457">
    <property type="entry name" value="MEVALONATE KINASE/GALACTOKINASE"/>
    <property type="match status" value="1"/>
</dbReference>
<dbReference type="Gene3D" id="3.30.230.10">
    <property type="match status" value="1"/>
</dbReference>
<dbReference type="AlphaFoldDB" id="A0A914DLH9"/>
<dbReference type="InterPro" id="IPR014721">
    <property type="entry name" value="Ribsml_uS5_D2-typ_fold_subgr"/>
</dbReference>
<feature type="domain" description="GHMP kinase N-terminal" evidence="4">
    <location>
        <begin position="105"/>
        <end position="186"/>
    </location>
</feature>
<dbReference type="InterPro" id="IPR006206">
    <property type="entry name" value="Mevalonate/galactokinase"/>
</dbReference>
<evidence type="ECO:0000313" key="8">
    <source>
        <dbReference type="WBParaSite" id="ACRNAN_scaffold3053.g31394.t1"/>
    </source>
</evidence>
<name>A0A914DLH9_9BILA</name>
<dbReference type="WBParaSite" id="ACRNAN_scaffold3053.g31394.t1">
    <property type="protein sequence ID" value="ACRNAN_scaffold3053.g31394.t1"/>
    <property type="gene ID" value="ACRNAN_scaffold3053.g31394"/>
</dbReference>
<dbReference type="PRINTS" id="PR00959">
    <property type="entry name" value="MEVGALKINASE"/>
</dbReference>
<dbReference type="NCBIfam" id="TIGR00131">
    <property type="entry name" value="gal_kin"/>
    <property type="match status" value="1"/>
</dbReference>
<dbReference type="Gene3D" id="3.30.70.3170">
    <property type="match status" value="1"/>
</dbReference>
<accession>A0A914DLH9</accession>
<dbReference type="InterPro" id="IPR019741">
    <property type="entry name" value="Galactokinase_CS"/>
</dbReference>
<evidence type="ECO:0000313" key="7">
    <source>
        <dbReference type="Proteomes" id="UP000887540"/>
    </source>
</evidence>
<dbReference type="Gene3D" id="1.20.1440.340">
    <property type="match status" value="1"/>
</dbReference>
<evidence type="ECO:0000256" key="3">
    <source>
        <dbReference type="ARBA" id="ARBA00022840"/>
    </source>
</evidence>
<dbReference type="SUPFAM" id="SSF54211">
    <property type="entry name" value="Ribosomal protein S5 domain 2-like"/>
    <property type="match status" value="1"/>
</dbReference>
<evidence type="ECO:0000259" key="4">
    <source>
        <dbReference type="Pfam" id="PF00288"/>
    </source>
</evidence>
<sequence length="405" mass="45682">MLVDDLKKAFREKYNTDPEFVVRCPGRVNLIGEHIDYSHYSVLPMAIQASTFILAAKSEKNQIHFFNLDKKFKEYTHEITKEMWPGTTHPEWYEYFLAGWRGVLERLSIDIASSKGMNLLVYGTIPPASGVSSSSALVCAAALTTIAMQTGKSFEVVSRSELAEMTAKTEKYVGTEGGGMDQAIECLAEKGIALRIDFHPLKWTPVTLPPNALFAVLHCGVTMNKGATSYYNQRVVECRIAAQIMAKKNGVKNWKEVRTLRDLARLLGNLTPDQMVIEVEKRLEKPADQFYDRKEILQALETNEQDFIQYSLNDKTRDAQEFWIKKRALHVYSEAARVFHFEEACRQGNTVELGKLMKESHTSCRDLFECSCPELDETVEKCLKAGCLGARLTGAGWAERAAVLE</sequence>
<dbReference type="PIRSF" id="PIRSF000530">
    <property type="entry name" value="Galactokinase"/>
    <property type="match status" value="1"/>
</dbReference>
<dbReference type="PRINTS" id="PR00473">
    <property type="entry name" value="GALCTOKINASE"/>
</dbReference>
<dbReference type="InterPro" id="IPR019539">
    <property type="entry name" value="GalKase_N"/>
</dbReference>
<keyword evidence="2" id="KW-0547">Nucleotide-binding</keyword>
<evidence type="ECO:0000256" key="1">
    <source>
        <dbReference type="ARBA" id="ARBA00006566"/>
    </source>
</evidence>
<dbReference type="InterPro" id="IPR013750">
    <property type="entry name" value="GHMP_kinase_C_dom"/>
</dbReference>
<keyword evidence="3" id="KW-0067">ATP-binding</keyword>
<reference evidence="8" key="1">
    <citation type="submission" date="2022-11" db="UniProtKB">
        <authorList>
            <consortium name="WormBaseParasite"/>
        </authorList>
    </citation>
    <scope>IDENTIFICATION</scope>
</reference>